<evidence type="ECO:0000313" key="1">
    <source>
        <dbReference type="EMBL" id="VAW86469.1"/>
    </source>
</evidence>
<name>A0A3B0ZJJ7_9ZZZZ</name>
<gene>
    <name evidence="1" type="ORF">MNBD_GAMMA16-2280</name>
</gene>
<proteinExistence type="predicted"/>
<sequence length="77" mass="8628">MTNIDEEAQIFIDPSLVRSNSFIDNLKNGSLQAKLCPDKQSFIISPKHTLFSSNLSTRNTVKYILLNITVKNSISLT</sequence>
<reference evidence="1" key="1">
    <citation type="submission" date="2018-06" db="EMBL/GenBank/DDBJ databases">
        <authorList>
            <person name="Zhirakovskaya E."/>
        </authorList>
    </citation>
    <scope>NUCLEOTIDE SEQUENCE</scope>
</reference>
<dbReference type="AlphaFoldDB" id="A0A3B0ZJJ7"/>
<protein>
    <submittedName>
        <fullName evidence="1">Uncharacterized protein</fullName>
    </submittedName>
</protein>
<organism evidence="1">
    <name type="scientific">hydrothermal vent metagenome</name>
    <dbReference type="NCBI Taxonomy" id="652676"/>
    <lineage>
        <taxon>unclassified sequences</taxon>
        <taxon>metagenomes</taxon>
        <taxon>ecological metagenomes</taxon>
    </lineage>
</organism>
<dbReference type="EMBL" id="UOFO01000094">
    <property type="protein sequence ID" value="VAW86469.1"/>
    <property type="molecule type" value="Genomic_DNA"/>
</dbReference>
<accession>A0A3B0ZJJ7</accession>